<proteinExistence type="predicted"/>
<dbReference type="AlphaFoldDB" id="A0A7C3EA76"/>
<dbReference type="EMBL" id="DSVL01000337">
    <property type="protein sequence ID" value="HFH30013.1"/>
    <property type="molecule type" value="Genomic_DNA"/>
</dbReference>
<reference evidence="1" key="1">
    <citation type="journal article" date="2020" name="mSystems">
        <title>Genome- and Community-Level Interaction Insights into Carbon Utilization and Element Cycling Functions of Hydrothermarchaeota in Hydrothermal Sediment.</title>
        <authorList>
            <person name="Zhou Z."/>
            <person name="Liu Y."/>
            <person name="Xu W."/>
            <person name="Pan J."/>
            <person name="Luo Z.H."/>
            <person name="Li M."/>
        </authorList>
    </citation>
    <scope>NUCLEOTIDE SEQUENCE [LARGE SCALE GENOMIC DNA]</scope>
    <source>
        <strain evidence="1">SpSt-503</strain>
    </source>
</reference>
<evidence type="ECO:0000313" key="1">
    <source>
        <dbReference type="EMBL" id="HFH30013.1"/>
    </source>
</evidence>
<protein>
    <submittedName>
        <fullName evidence="1">Uncharacterized protein</fullName>
    </submittedName>
</protein>
<comment type="caution">
    <text evidence="1">The sequence shown here is derived from an EMBL/GenBank/DDBJ whole genome shotgun (WGS) entry which is preliminary data.</text>
</comment>
<name>A0A7C3EA76_9SPIR</name>
<organism evidence="1">
    <name type="scientific">Gracilinema caldarium</name>
    <dbReference type="NCBI Taxonomy" id="215591"/>
    <lineage>
        <taxon>Bacteria</taxon>
        <taxon>Pseudomonadati</taxon>
        <taxon>Spirochaetota</taxon>
        <taxon>Spirochaetia</taxon>
        <taxon>Spirochaetales</taxon>
        <taxon>Breznakiellaceae</taxon>
        <taxon>Gracilinema</taxon>
    </lineage>
</organism>
<gene>
    <name evidence="1" type="ORF">ENS59_10980</name>
</gene>
<accession>A0A7C3EA76</accession>
<sequence>MDLTIFSLQRIDFVFDMQYFTFKINRGVKYLVFKVYREGHCIHREQILLETWIAQKYRHSFVINLEQKSYECTIIFGKTEVYNLVYAVLINNRLVAGEEPGRLQELTEEDAVEQKPLSPWQQALFFLSPLITLIISDIIDNTINDLHTYLKVGVLGALCMAGVEIVVQYFYKGFKVLKRASENFNNRSLLYHICKSCKDVLRHLKISK</sequence>